<evidence type="ECO:0000313" key="4">
    <source>
        <dbReference type="EMBL" id="ADU48553.1"/>
    </source>
</evidence>
<sequence length="528" mass="57481">MDVIIVGGGISALVAAVELARDGRRVTIYELQGRDWLGGQCRDAFGGIFFVDSPEQRRLGIRDSFELAWQDWQGYADFGPDSAHQQAWARRYIERCVPDVRDWLVGRGLGFLPVANWAERARDGRGNRLPRFHLLWGCGPALVSALVREAENLEGRGLTIHCEHRVEDLILESGQVVGVRGSNALGEFEARAEHVVIAAGGRTGDLAKVRASWPRDEWGTPPEDLLGGVWPHIDGHLQDVVADEGGSVVNLENMWVYAAGVAHWDGDFPEHGLALIPPKSGLWMRADGSRFDPPQLAGYDTRDAVSRIMATGRPWSWMVLNREILAKEGAIQGARFNPAFREQRKLHVARDLLRGNVALADELISRCPDVVTGPDLATLAERMTELTPGTPIDAAALIRDVTAYDAEIARGRRLFSDPQLVALRNVRAFLGDRLRTSAFVPIAAGDHGELVAIRLRPVARKTLGGIETDERCRVLRADGEVLPGLYAIGEAAGFGGGGMHGKRTLEGTLLGGCVLTGRELARAVAALG</sequence>
<dbReference type="KEGG" id="ica:Intca_2042"/>
<dbReference type="PANTHER" id="PTHR43260">
    <property type="entry name" value="3-KETOSTEROID-DELTA-1-DEHYDROGENASE"/>
    <property type="match status" value="1"/>
</dbReference>
<gene>
    <name evidence="4" type="ordered locus">Intca_2042</name>
</gene>
<dbReference type="OrthoDB" id="9813348at2"/>
<keyword evidence="1" id="KW-0285">Flavoprotein</keyword>
<dbReference type="EMBL" id="CP002343">
    <property type="protein sequence ID" value="ADU48553.1"/>
    <property type="molecule type" value="Genomic_DNA"/>
</dbReference>
<dbReference type="Pfam" id="PF00890">
    <property type="entry name" value="FAD_binding_2"/>
    <property type="match status" value="1"/>
</dbReference>
<dbReference type="GO" id="GO:0033765">
    <property type="term" value="F:steroid dehydrogenase activity, acting on the CH-CH group of donors"/>
    <property type="evidence" value="ECO:0007669"/>
    <property type="project" value="UniProtKB-ARBA"/>
</dbReference>
<evidence type="ECO:0000259" key="3">
    <source>
        <dbReference type="Pfam" id="PF00890"/>
    </source>
</evidence>
<keyword evidence="2" id="KW-0560">Oxidoreductase</keyword>
<keyword evidence="5" id="KW-1185">Reference proteome</keyword>
<protein>
    <submittedName>
        <fullName evidence="4">Fumarate reductase/succinate dehydrogenase flavoprotein domain protein</fullName>
    </submittedName>
</protein>
<dbReference type="SUPFAM" id="SSF51905">
    <property type="entry name" value="FAD/NAD(P)-binding domain"/>
    <property type="match status" value="1"/>
</dbReference>
<dbReference type="PIRSF" id="PIRSF036654">
    <property type="entry name" value="UCP036654"/>
    <property type="match status" value="1"/>
</dbReference>
<dbReference type="RefSeq" id="WP_013492868.1">
    <property type="nucleotide sequence ID" value="NC_014830.1"/>
</dbReference>
<dbReference type="PANTHER" id="PTHR43260:SF1">
    <property type="entry name" value="KSDD-LIKE STEROID DEHYDROGENASE RV0785"/>
    <property type="match status" value="1"/>
</dbReference>
<evidence type="ECO:0000313" key="5">
    <source>
        <dbReference type="Proteomes" id="UP000008914"/>
    </source>
</evidence>
<dbReference type="InterPro" id="IPR036188">
    <property type="entry name" value="FAD/NAD-bd_sf"/>
</dbReference>
<dbReference type="InterPro" id="IPR003953">
    <property type="entry name" value="FAD-dep_OxRdtase_2_FAD-bd"/>
</dbReference>
<dbReference type="AlphaFoldDB" id="E6SCH4"/>
<dbReference type="Gene3D" id="3.90.700.10">
    <property type="entry name" value="Succinate dehydrogenase/fumarate reductase flavoprotein, catalytic domain"/>
    <property type="match status" value="1"/>
</dbReference>
<dbReference type="HOGENOM" id="CLU_022946_0_0_11"/>
<evidence type="ECO:0000256" key="1">
    <source>
        <dbReference type="ARBA" id="ARBA00022630"/>
    </source>
</evidence>
<evidence type="ECO:0000256" key="2">
    <source>
        <dbReference type="ARBA" id="ARBA00023002"/>
    </source>
</evidence>
<reference evidence="4 5" key="1">
    <citation type="journal article" date="2010" name="Stand. Genomic Sci.">
        <title>Complete genome sequence of Intrasporangium calvum type strain (7 KIP).</title>
        <authorList>
            <person name="Del Rio T.G."/>
            <person name="Chertkov O."/>
            <person name="Yasawong M."/>
            <person name="Lucas S."/>
            <person name="Deshpande S."/>
            <person name="Cheng J.F."/>
            <person name="Detter C."/>
            <person name="Tapia R."/>
            <person name="Han C."/>
            <person name="Goodwin L."/>
            <person name="Pitluck S."/>
            <person name="Liolios K."/>
            <person name="Ivanova N."/>
            <person name="Mavromatis K."/>
            <person name="Pati A."/>
            <person name="Chen A."/>
            <person name="Palaniappan K."/>
            <person name="Land M."/>
            <person name="Hauser L."/>
            <person name="Chang Y.J."/>
            <person name="Jeffries C.D."/>
            <person name="Rohde M."/>
            <person name="Pukall R."/>
            <person name="Sikorski J."/>
            <person name="Goker M."/>
            <person name="Woyke T."/>
            <person name="Bristow J."/>
            <person name="Eisen J.A."/>
            <person name="Markowitz V."/>
            <person name="Hugenholtz P."/>
            <person name="Kyrpides N.C."/>
            <person name="Klenk H.P."/>
            <person name="Lapidus A."/>
        </authorList>
    </citation>
    <scope>NUCLEOTIDE SEQUENCE [LARGE SCALE GENOMIC DNA]</scope>
    <source>
        <strain evidence="5">ATCC 23552 / DSM 43043 / JCM 3097 / NBRC 12989 / 7 KIP</strain>
    </source>
</reference>
<name>E6SCH4_INTC7</name>
<dbReference type="InterPro" id="IPR027477">
    <property type="entry name" value="Succ_DH/fumarate_Rdtase_cat_sf"/>
</dbReference>
<proteinExistence type="predicted"/>
<feature type="domain" description="FAD-dependent oxidoreductase 2 FAD-binding" evidence="3">
    <location>
        <begin position="2"/>
        <end position="508"/>
    </location>
</feature>
<dbReference type="eggNOG" id="COG3573">
    <property type="taxonomic scope" value="Bacteria"/>
</dbReference>
<accession>E6SCH4</accession>
<dbReference type="Proteomes" id="UP000008914">
    <property type="component" value="Chromosome"/>
</dbReference>
<dbReference type="STRING" id="710696.Intca_2042"/>
<dbReference type="NCBIfam" id="NF009472">
    <property type="entry name" value="PRK12834.1"/>
    <property type="match status" value="1"/>
</dbReference>
<dbReference type="InterPro" id="IPR014614">
    <property type="entry name" value="KsdD_DH"/>
</dbReference>
<dbReference type="Gene3D" id="3.50.50.60">
    <property type="entry name" value="FAD/NAD(P)-binding domain"/>
    <property type="match status" value="1"/>
</dbReference>
<organism evidence="4 5">
    <name type="scientific">Intrasporangium calvum (strain ATCC 23552 / DSM 43043 / JCM 3097 / NBRC 12989 / NCIMB 10167 / NRRL B-3866 / 7 KIP)</name>
    <dbReference type="NCBI Taxonomy" id="710696"/>
    <lineage>
        <taxon>Bacteria</taxon>
        <taxon>Bacillati</taxon>
        <taxon>Actinomycetota</taxon>
        <taxon>Actinomycetes</taxon>
        <taxon>Micrococcales</taxon>
        <taxon>Intrasporangiaceae</taxon>
        <taxon>Intrasporangium</taxon>
    </lineage>
</organism>